<gene>
    <name evidence="2" type="ORF">LIER_37231</name>
</gene>
<keyword evidence="1" id="KW-0472">Membrane</keyword>
<name>A0AAV3PIM4_LITER</name>
<evidence type="ECO:0000313" key="2">
    <source>
        <dbReference type="EMBL" id="GAA0151111.1"/>
    </source>
</evidence>
<organism evidence="2 3">
    <name type="scientific">Lithospermum erythrorhizon</name>
    <name type="common">Purple gromwell</name>
    <name type="synonym">Lithospermum officinale var. erythrorhizon</name>
    <dbReference type="NCBI Taxonomy" id="34254"/>
    <lineage>
        <taxon>Eukaryota</taxon>
        <taxon>Viridiplantae</taxon>
        <taxon>Streptophyta</taxon>
        <taxon>Embryophyta</taxon>
        <taxon>Tracheophyta</taxon>
        <taxon>Spermatophyta</taxon>
        <taxon>Magnoliopsida</taxon>
        <taxon>eudicotyledons</taxon>
        <taxon>Gunneridae</taxon>
        <taxon>Pentapetalae</taxon>
        <taxon>asterids</taxon>
        <taxon>lamiids</taxon>
        <taxon>Boraginales</taxon>
        <taxon>Boraginaceae</taxon>
        <taxon>Boraginoideae</taxon>
        <taxon>Lithospermeae</taxon>
        <taxon>Lithospermum</taxon>
    </lineage>
</organism>
<accession>A0AAV3PIM4</accession>
<dbReference type="AlphaFoldDB" id="A0AAV3PIM4"/>
<dbReference type="InterPro" id="IPR035959">
    <property type="entry name" value="RutC-like_sf"/>
</dbReference>
<dbReference type="SUPFAM" id="SSF55298">
    <property type="entry name" value="YjgF-like"/>
    <property type="match status" value="1"/>
</dbReference>
<dbReference type="Proteomes" id="UP001454036">
    <property type="component" value="Unassembled WGS sequence"/>
</dbReference>
<dbReference type="Gene3D" id="3.30.1330.40">
    <property type="entry name" value="RutC-like"/>
    <property type="match status" value="1"/>
</dbReference>
<keyword evidence="1" id="KW-0812">Transmembrane</keyword>
<protein>
    <submittedName>
        <fullName evidence="2">Uncharacterized protein</fullName>
    </submittedName>
</protein>
<keyword evidence="1" id="KW-1133">Transmembrane helix</keyword>
<feature type="transmembrane region" description="Helical" evidence="1">
    <location>
        <begin position="12"/>
        <end position="30"/>
    </location>
</feature>
<evidence type="ECO:0000313" key="3">
    <source>
        <dbReference type="Proteomes" id="UP001454036"/>
    </source>
</evidence>
<reference evidence="2 3" key="1">
    <citation type="submission" date="2024-01" db="EMBL/GenBank/DDBJ databases">
        <title>The complete chloroplast genome sequence of Lithospermum erythrorhizon: insights into the phylogenetic relationship among Boraginaceae species and the maternal lineages of purple gromwells.</title>
        <authorList>
            <person name="Okada T."/>
            <person name="Watanabe K."/>
        </authorList>
    </citation>
    <scope>NUCLEOTIDE SEQUENCE [LARGE SCALE GENOMIC DNA]</scope>
</reference>
<comment type="caution">
    <text evidence="2">The sequence shown here is derived from an EMBL/GenBank/DDBJ whole genome shotgun (WGS) entry which is preliminary data.</text>
</comment>
<keyword evidence="3" id="KW-1185">Reference proteome</keyword>
<dbReference type="EMBL" id="BAABME010017717">
    <property type="protein sequence ID" value="GAA0151111.1"/>
    <property type="molecule type" value="Genomic_DNA"/>
</dbReference>
<proteinExistence type="predicted"/>
<evidence type="ECO:0000256" key="1">
    <source>
        <dbReference type="SAM" id="Phobius"/>
    </source>
</evidence>
<sequence>MAVEVNAGGPLAFGLGCLSILVGATLNRFLSKKPFSYRRNHFLAWPFHLLQLKEAVKTDKAPAELGPYSQAIKANNMVFLPGLLTRKFVSDGVDDQTEQVQSYILVISKLTNELHHS</sequence>